<sequence length="370" mass="40139">MGTPTQVCVWSCPDFSAPASRPFRCVKSKVCDWYWKRKDVTQGDWVEMNVSSRVPVPLPEDPYEAIRQVYLVGTDTEFEPFEDLRTESPESPHVVASPISFPFSTPPVGHVEQSEGSSTSCAGSTSSDSTTPFSPDHLLTCDTPVLVPSLRRTIRMAVRVQPVLSPGYSVRIAEASSMSDVAFHKRFRFSYESSPSPSPTLPVRKRYRGTSDLILGTNNKGDELGDEEVSLNSDSGSEDAEDEGTATGDEDPCLDDEGYGLDDESRGIDDEGHRIGLWGAKTLRVRSRGGSEGEPALTTWTDPEDGTVYIDVPTYPPSSPLVHTPPSPNWTPGSLLISPSHSDVPSPVSLPLISLTVPSPVATPNSYHPS</sequence>
<keyword evidence="3" id="KW-1185">Reference proteome</keyword>
<organism evidence="2 3">
    <name type="scientific">Tanacetum coccineum</name>
    <dbReference type="NCBI Taxonomy" id="301880"/>
    <lineage>
        <taxon>Eukaryota</taxon>
        <taxon>Viridiplantae</taxon>
        <taxon>Streptophyta</taxon>
        <taxon>Embryophyta</taxon>
        <taxon>Tracheophyta</taxon>
        <taxon>Spermatophyta</taxon>
        <taxon>Magnoliopsida</taxon>
        <taxon>eudicotyledons</taxon>
        <taxon>Gunneridae</taxon>
        <taxon>Pentapetalae</taxon>
        <taxon>asterids</taxon>
        <taxon>campanulids</taxon>
        <taxon>Asterales</taxon>
        <taxon>Asteraceae</taxon>
        <taxon>Asteroideae</taxon>
        <taxon>Anthemideae</taxon>
        <taxon>Anthemidinae</taxon>
        <taxon>Tanacetum</taxon>
    </lineage>
</organism>
<reference evidence="2" key="1">
    <citation type="journal article" date="2022" name="Int. J. Mol. Sci.">
        <title>Draft Genome of Tanacetum Coccineum: Genomic Comparison of Closely Related Tanacetum-Family Plants.</title>
        <authorList>
            <person name="Yamashiro T."/>
            <person name="Shiraishi A."/>
            <person name="Nakayama K."/>
            <person name="Satake H."/>
        </authorList>
    </citation>
    <scope>NUCLEOTIDE SEQUENCE</scope>
</reference>
<feature type="region of interest" description="Disordered" evidence="1">
    <location>
        <begin position="285"/>
        <end position="306"/>
    </location>
</feature>
<feature type="compositionally biased region" description="Acidic residues" evidence="1">
    <location>
        <begin position="236"/>
        <end position="262"/>
    </location>
</feature>
<feature type="region of interest" description="Disordered" evidence="1">
    <location>
        <begin position="107"/>
        <end position="136"/>
    </location>
</feature>
<gene>
    <name evidence="2" type="ORF">Tco_0924602</name>
</gene>
<evidence type="ECO:0000313" key="2">
    <source>
        <dbReference type="EMBL" id="GJT34183.1"/>
    </source>
</evidence>
<dbReference type="EMBL" id="BQNB010014941">
    <property type="protein sequence ID" value="GJT34183.1"/>
    <property type="molecule type" value="Genomic_DNA"/>
</dbReference>
<evidence type="ECO:0000313" key="3">
    <source>
        <dbReference type="Proteomes" id="UP001151760"/>
    </source>
</evidence>
<proteinExistence type="predicted"/>
<name>A0ABQ5D7B9_9ASTR</name>
<feature type="region of interest" description="Disordered" evidence="1">
    <location>
        <begin position="213"/>
        <end position="271"/>
    </location>
</feature>
<accession>A0ABQ5D7B9</accession>
<evidence type="ECO:0000256" key="1">
    <source>
        <dbReference type="SAM" id="MobiDB-lite"/>
    </source>
</evidence>
<comment type="caution">
    <text evidence="2">The sequence shown here is derived from an EMBL/GenBank/DDBJ whole genome shotgun (WGS) entry which is preliminary data.</text>
</comment>
<reference evidence="2" key="2">
    <citation type="submission" date="2022-01" db="EMBL/GenBank/DDBJ databases">
        <authorList>
            <person name="Yamashiro T."/>
            <person name="Shiraishi A."/>
            <person name="Satake H."/>
            <person name="Nakayama K."/>
        </authorList>
    </citation>
    <scope>NUCLEOTIDE SEQUENCE</scope>
</reference>
<protein>
    <submittedName>
        <fullName evidence="2">Uncharacterized protein</fullName>
    </submittedName>
</protein>
<dbReference type="Proteomes" id="UP001151760">
    <property type="component" value="Unassembled WGS sequence"/>
</dbReference>
<feature type="compositionally biased region" description="Low complexity" evidence="1">
    <location>
        <begin position="114"/>
        <end position="136"/>
    </location>
</feature>